<dbReference type="GO" id="GO:0046677">
    <property type="term" value="P:response to antibiotic"/>
    <property type="evidence" value="ECO:0007669"/>
    <property type="project" value="UniProtKB-KW"/>
</dbReference>
<accession>A0A2W2BAL0</accession>
<keyword evidence="2 4" id="KW-0808">Transferase</keyword>
<name>A0A2W2BAL0_9ACTN</name>
<evidence type="ECO:0000256" key="3">
    <source>
        <dbReference type="ARBA" id="ARBA00023315"/>
    </source>
</evidence>
<evidence type="ECO:0000256" key="4">
    <source>
        <dbReference type="RuleBase" id="RU365031"/>
    </source>
</evidence>
<dbReference type="SUPFAM" id="SSF110710">
    <property type="entry name" value="TTHA0583/YokD-like"/>
    <property type="match status" value="1"/>
</dbReference>
<keyword evidence="3 4" id="KW-0012">Acyltransferase</keyword>
<comment type="caution">
    <text evidence="5">The sequence shown here is derived from an EMBL/GenBank/DDBJ whole genome shotgun (WGS) entry which is preliminary data.</text>
</comment>
<dbReference type="EMBL" id="POTW01000017">
    <property type="protein sequence ID" value="PZF84255.1"/>
    <property type="molecule type" value="Genomic_DNA"/>
</dbReference>
<evidence type="ECO:0000313" key="5">
    <source>
        <dbReference type="EMBL" id="PZF84255.1"/>
    </source>
</evidence>
<proteinExistence type="inferred from homology"/>
<dbReference type="PANTHER" id="PTHR11104">
    <property type="entry name" value="AMINOGLYCOSIDE N3-ACETYLTRANSFERASE"/>
    <property type="match status" value="1"/>
</dbReference>
<keyword evidence="4" id="KW-0046">Antibiotic resistance</keyword>
<dbReference type="Proteomes" id="UP000248764">
    <property type="component" value="Unassembled WGS sequence"/>
</dbReference>
<dbReference type="InterPro" id="IPR003679">
    <property type="entry name" value="Amioglycoside_AcTrfase"/>
</dbReference>
<protein>
    <recommendedName>
        <fullName evidence="4">Aminoglycoside N(3)-acetyltransferase</fullName>
        <ecNumber evidence="4">2.3.1.-</ecNumber>
    </recommendedName>
</protein>
<evidence type="ECO:0000256" key="2">
    <source>
        <dbReference type="ARBA" id="ARBA00022679"/>
    </source>
</evidence>
<sequence length="270" mass="27218">MSAEVTAADVRAAAARLGLAGRPVCLHSSLSSFGRVRGGADAVVDGLLAGGGTLLVPAQSPVFAAPPPAGHVPLPDNAEDDGSIPWTRPAAGYDPADDAIGPEMGAIARAVLARPGRARGRNALSSFAAVGPLADRLVAGQSAHDVFAPLRELAARDGAVLLAGVGLDALTLLHAAEEDAGLPPLTRWARVAGAPDPVPTRHGSCSRGFERLAPALAHVELTTAAGASRWRAYPAARTLAAAADVFRRDPGAAACGRPDCRRCAVRAAGG</sequence>
<evidence type="ECO:0000313" key="6">
    <source>
        <dbReference type="Proteomes" id="UP000248764"/>
    </source>
</evidence>
<comment type="similarity">
    <text evidence="1 4">Belongs to the antibiotic N-acetyltransferase family.</text>
</comment>
<dbReference type="RefSeq" id="WP_111254411.1">
    <property type="nucleotide sequence ID" value="NZ_POTW01000017.1"/>
</dbReference>
<organism evidence="5 6">
    <name type="scientific">Jiangella anatolica</name>
    <dbReference type="NCBI Taxonomy" id="2670374"/>
    <lineage>
        <taxon>Bacteria</taxon>
        <taxon>Bacillati</taxon>
        <taxon>Actinomycetota</taxon>
        <taxon>Actinomycetes</taxon>
        <taxon>Jiangellales</taxon>
        <taxon>Jiangellaceae</taxon>
        <taxon>Jiangella</taxon>
    </lineage>
</organism>
<dbReference type="InterPro" id="IPR028345">
    <property type="entry name" value="Antibiotic_NAT-like"/>
</dbReference>
<dbReference type="AlphaFoldDB" id="A0A2W2BAL0"/>
<dbReference type="Pfam" id="PF02522">
    <property type="entry name" value="Antibiotic_NAT"/>
    <property type="match status" value="1"/>
</dbReference>
<evidence type="ECO:0000256" key="1">
    <source>
        <dbReference type="ARBA" id="ARBA00006383"/>
    </source>
</evidence>
<dbReference type="EC" id="2.3.1.-" evidence="4"/>
<gene>
    <name evidence="5" type="ORF">C1I92_09420</name>
</gene>
<reference evidence="5 6" key="1">
    <citation type="submission" date="2018-01" db="EMBL/GenBank/DDBJ databases">
        <title>Draft genome sequence of Jiangella sp. GTF31.</title>
        <authorList>
            <person name="Sahin N."/>
            <person name="Ay H."/>
            <person name="Saygin H."/>
        </authorList>
    </citation>
    <scope>NUCLEOTIDE SEQUENCE [LARGE SCALE GENOMIC DNA]</scope>
    <source>
        <strain evidence="5 6">GTF31</strain>
    </source>
</reference>
<comment type="catalytic activity">
    <reaction evidence="4">
        <text>a 2-deoxystreptamine antibiotic + acetyl-CoA = an N(3)-acetyl-2-deoxystreptamine antibiotic + CoA + H(+)</text>
        <dbReference type="Rhea" id="RHEA:12665"/>
        <dbReference type="ChEBI" id="CHEBI:15378"/>
        <dbReference type="ChEBI" id="CHEBI:57287"/>
        <dbReference type="ChEBI" id="CHEBI:57288"/>
        <dbReference type="ChEBI" id="CHEBI:57921"/>
        <dbReference type="ChEBI" id="CHEBI:77452"/>
        <dbReference type="EC" id="2.3.1.81"/>
    </reaction>
</comment>
<dbReference type="PANTHER" id="PTHR11104:SF0">
    <property type="entry name" value="SPBETA PROPHAGE-DERIVED AMINOGLYCOSIDE N(3')-ACETYLTRANSFERASE-LIKE PROTEIN YOKD"/>
    <property type="match status" value="1"/>
</dbReference>
<dbReference type="GO" id="GO:0046353">
    <property type="term" value="F:aminoglycoside 3-N-acetyltransferase activity"/>
    <property type="evidence" value="ECO:0007669"/>
    <property type="project" value="UniProtKB-EC"/>
</dbReference>
<keyword evidence="6" id="KW-1185">Reference proteome</keyword>